<dbReference type="PANTHER" id="PTHR24072">
    <property type="entry name" value="RHO FAMILY GTPASE"/>
    <property type="match status" value="1"/>
</dbReference>
<dbReference type="SMART" id="SM00173">
    <property type="entry name" value="RAS"/>
    <property type="match status" value="1"/>
</dbReference>
<dbReference type="GO" id="GO:0005525">
    <property type="term" value="F:GTP binding"/>
    <property type="evidence" value="ECO:0007669"/>
    <property type="project" value="UniProtKB-KW"/>
</dbReference>
<organism evidence="3 4">
    <name type="scientific">Cetraspora pellucida</name>
    <dbReference type="NCBI Taxonomy" id="1433469"/>
    <lineage>
        <taxon>Eukaryota</taxon>
        <taxon>Fungi</taxon>
        <taxon>Fungi incertae sedis</taxon>
        <taxon>Mucoromycota</taxon>
        <taxon>Glomeromycotina</taxon>
        <taxon>Glomeromycetes</taxon>
        <taxon>Diversisporales</taxon>
        <taxon>Gigasporaceae</taxon>
        <taxon>Cetraspora</taxon>
    </lineage>
</organism>
<dbReference type="PRINTS" id="PR00449">
    <property type="entry name" value="RASTRNSFRMNG"/>
</dbReference>
<dbReference type="EMBL" id="CAJVQA010005562">
    <property type="protein sequence ID" value="CAG8623257.1"/>
    <property type="molecule type" value="Genomic_DNA"/>
</dbReference>
<gene>
    <name evidence="3" type="ORF">CPELLU_LOCUS8029</name>
</gene>
<keyword evidence="1" id="KW-0547">Nucleotide-binding</keyword>
<dbReference type="PROSITE" id="PS51420">
    <property type="entry name" value="RHO"/>
    <property type="match status" value="1"/>
</dbReference>
<dbReference type="SUPFAM" id="SSF52540">
    <property type="entry name" value="P-loop containing nucleoside triphosphate hydrolases"/>
    <property type="match status" value="1"/>
</dbReference>
<dbReference type="PROSITE" id="PS51419">
    <property type="entry name" value="RAB"/>
    <property type="match status" value="1"/>
</dbReference>
<keyword evidence="4" id="KW-1185">Reference proteome</keyword>
<evidence type="ECO:0000256" key="1">
    <source>
        <dbReference type="ARBA" id="ARBA00022741"/>
    </source>
</evidence>
<evidence type="ECO:0000256" key="2">
    <source>
        <dbReference type="ARBA" id="ARBA00023134"/>
    </source>
</evidence>
<evidence type="ECO:0000313" key="4">
    <source>
        <dbReference type="Proteomes" id="UP000789759"/>
    </source>
</evidence>
<name>A0A9N9GSK7_9GLOM</name>
<proteinExistence type="predicted"/>
<accession>A0A9N9GSK7</accession>
<dbReference type="Pfam" id="PF00071">
    <property type="entry name" value="Ras"/>
    <property type="match status" value="1"/>
</dbReference>
<dbReference type="InterPro" id="IPR001806">
    <property type="entry name" value="Small_GTPase"/>
</dbReference>
<dbReference type="PROSITE" id="PS51421">
    <property type="entry name" value="RAS"/>
    <property type="match status" value="1"/>
</dbReference>
<dbReference type="OrthoDB" id="8830751at2759"/>
<dbReference type="GO" id="GO:0007264">
    <property type="term" value="P:small GTPase-mediated signal transduction"/>
    <property type="evidence" value="ECO:0007669"/>
    <property type="project" value="InterPro"/>
</dbReference>
<dbReference type="AlphaFoldDB" id="A0A9N9GSK7"/>
<dbReference type="Proteomes" id="UP000789759">
    <property type="component" value="Unassembled WGS sequence"/>
</dbReference>
<dbReference type="Gene3D" id="3.40.50.300">
    <property type="entry name" value="P-loop containing nucleotide triphosphate hydrolases"/>
    <property type="match status" value="1"/>
</dbReference>
<reference evidence="3" key="1">
    <citation type="submission" date="2021-06" db="EMBL/GenBank/DDBJ databases">
        <authorList>
            <person name="Kallberg Y."/>
            <person name="Tangrot J."/>
            <person name="Rosling A."/>
        </authorList>
    </citation>
    <scope>NUCLEOTIDE SEQUENCE</scope>
    <source>
        <strain evidence="3">FL966</strain>
    </source>
</reference>
<keyword evidence="2" id="KW-0342">GTP-binding</keyword>
<dbReference type="InterPro" id="IPR003578">
    <property type="entry name" value="Small_GTPase_Rho"/>
</dbReference>
<dbReference type="SMART" id="SM00174">
    <property type="entry name" value="RHO"/>
    <property type="match status" value="1"/>
</dbReference>
<dbReference type="SMART" id="SM00175">
    <property type="entry name" value="RAB"/>
    <property type="match status" value="1"/>
</dbReference>
<evidence type="ECO:0000313" key="3">
    <source>
        <dbReference type="EMBL" id="CAG8623257.1"/>
    </source>
</evidence>
<dbReference type="GO" id="GO:0003924">
    <property type="term" value="F:GTPase activity"/>
    <property type="evidence" value="ECO:0007669"/>
    <property type="project" value="InterPro"/>
</dbReference>
<sequence length="302" mass="34382">MQAVKCVITGDNCAGKTELLISYTTKKFPSEYMPTVFDDYSVIVMYGGKPISLGLVDTSGQEDFNRLRSLSYPRTDVFLVCFSVVSPASFENVKSKWIPEIRHHCPEIPYLIVGTKIDLRNDPSEVVKLSQKGIRPITWMQGKKLSQELEAIKYVECSALMQKGLKSVFDEALFAVLNISDLRHAKKTRNRMLSLNMSLLNKMKYNKTVALKEFFGTHDKPTFFLAEEPRFLDENDIKVRNEFLTADKIIPTLSFTSQTHPNAVYTSRLIDTKNILNSYTSIDTTGLRDSFQVKFMIPDQDS</sequence>
<comment type="caution">
    <text evidence="3">The sequence shown here is derived from an EMBL/GenBank/DDBJ whole genome shotgun (WGS) entry which is preliminary data.</text>
</comment>
<dbReference type="NCBIfam" id="TIGR00231">
    <property type="entry name" value="small_GTP"/>
    <property type="match status" value="1"/>
</dbReference>
<dbReference type="FunFam" id="3.40.50.300:FF:000118">
    <property type="entry name" value="Rho-related GTP-binding protein RhoG"/>
    <property type="match status" value="1"/>
</dbReference>
<protein>
    <submittedName>
        <fullName evidence="3">2639_t:CDS:1</fullName>
    </submittedName>
</protein>
<dbReference type="InterPro" id="IPR005225">
    <property type="entry name" value="Small_GTP-bd"/>
</dbReference>
<dbReference type="InterPro" id="IPR027417">
    <property type="entry name" value="P-loop_NTPase"/>
</dbReference>